<dbReference type="KEGG" id="mhi:Mhar_1221"/>
<dbReference type="PATRIC" id="fig|1110509.7.peg.1354"/>
<dbReference type="RefSeq" id="WP_014586771.1">
    <property type="nucleotide sequence ID" value="NC_017527.1"/>
</dbReference>
<dbReference type="InterPro" id="IPR050723">
    <property type="entry name" value="CFA/CMAS"/>
</dbReference>
<dbReference type="InterPro" id="IPR041698">
    <property type="entry name" value="Methyltransf_25"/>
</dbReference>
<gene>
    <name evidence="2" type="ordered locus">Mhar_1221</name>
</gene>
<evidence type="ECO:0000313" key="2">
    <source>
        <dbReference type="EMBL" id="AET64586.1"/>
    </source>
</evidence>
<reference evidence="2 3" key="1">
    <citation type="journal article" date="2012" name="PLoS ONE">
        <title>The genome characteristics and predicted function of methyl-group oxidation pathway in the obligate aceticlastic methanogens, Methanosaeta spp.</title>
        <authorList>
            <person name="Zhu J."/>
            <person name="Zheng H."/>
            <person name="Ai G."/>
            <person name="Zhang G."/>
            <person name="Liu D."/>
            <person name="Liu X."/>
            <person name="Dong X."/>
        </authorList>
    </citation>
    <scope>NUCLEOTIDE SEQUENCE [LARGE SCALE GENOMIC DNA]</scope>
    <source>
        <strain evidence="2 3">6Ac</strain>
    </source>
</reference>
<name>G7WN95_METH6</name>
<protein>
    <submittedName>
        <fullName evidence="2">Methyltransferase domain protein</fullName>
    </submittedName>
</protein>
<evidence type="ECO:0000259" key="1">
    <source>
        <dbReference type="Pfam" id="PF13649"/>
    </source>
</evidence>
<dbReference type="Pfam" id="PF13649">
    <property type="entry name" value="Methyltransf_25"/>
    <property type="match status" value="1"/>
</dbReference>
<accession>G7WN95</accession>
<keyword evidence="3" id="KW-1185">Reference proteome</keyword>
<evidence type="ECO:0000313" key="3">
    <source>
        <dbReference type="Proteomes" id="UP000005877"/>
    </source>
</evidence>
<dbReference type="Gene3D" id="3.40.50.150">
    <property type="entry name" value="Vaccinia Virus protein VP39"/>
    <property type="match status" value="1"/>
</dbReference>
<dbReference type="CDD" id="cd02440">
    <property type="entry name" value="AdoMet_MTases"/>
    <property type="match status" value="1"/>
</dbReference>
<dbReference type="HOGENOM" id="CLU_060275_1_0_2"/>
<dbReference type="STRING" id="1110509.Mhar_1221"/>
<feature type="domain" description="Methyltransferase" evidence="1">
    <location>
        <begin position="68"/>
        <end position="163"/>
    </location>
</feature>
<dbReference type="PANTHER" id="PTHR43667:SF2">
    <property type="entry name" value="FATTY ACID C-METHYL TRANSFERASE"/>
    <property type="match status" value="1"/>
</dbReference>
<dbReference type="EMBL" id="CP003117">
    <property type="protein sequence ID" value="AET64586.1"/>
    <property type="molecule type" value="Genomic_DNA"/>
</dbReference>
<keyword evidence="2" id="KW-0808">Transferase</keyword>
<dbReference type="InterPro" id="IPR029063">
    <property type="entry name" value="SAM-dependent_MTases_sf"/>
</dbReference>
<proteinExistence type="predicted"/>
<keyword evidence="2" id="KW-0489">Methyltransferase</keyword>
<dbReference type="OrthoDB" id="57427at2157"/>
<sequence length="290" mass="32978">MNPITEIDWNEVWNDQMRRSREASTARDCARIWEKRESALKFWNMSKENSHRVEETIAGTEITPDSRVLDIGAGPGTLAIPFAQRVKHVTAVEPAKGMVLVLQEKMAEEQVSNIEIVQKRWEDVNVADDLKTPYDVVIASFSLGMADIRGAIEKMIASAAKGGTIYLYHFAGETHWDRDCRDLWPRLHGREYQPGPKSDVLYNVLYSMGIYPSVRTFRLRHSQRFASMEEAMAHFRSQYAITTPEQEAIVREHLGRVLVEENGGLSLPASSIRVKIWWETGSGENGMGKR</sequence>
<dbReference type="AlphaFoldDB" id="G7WN95"/>
<dbReference type="GO" id="GO:0008168">
    <property type="term" value="F:methyltransferase activity"/>
    <property type="evidence" value="ECO:0007669"/>
    <property type="project" value="UniProtKB-KW"/>
</dbReference>
<dbReference type="GeneID" id="12510390"/>
<dbReference type="PANTHER" id="PTHR43667">
    <property type="entry name" value="CYCLOPROPANE-FATTY-ACYL-PHOSPHOLIPID SYNTHASE"/>
    <property type="match status" value="1"/>
</dbReference>
<dbReference type="Proteomes" id="UP000005877">
    <property type="component" value="Chromosome"/>
</dbReference>
<dbReference type="GO" id="GO:0032259">
    <property type="term" value="P:methylation"/>
    <property type="evidence" value="ECO:0007669"/>
    <property type="project" value="UniProtKB-KW"/>
</dbReference>
<dbReference type="SUPFAM" id="SSF53335">
    <property type="entry name" value="S-adenosyl-L-methionine-dependent methyltransferases"/>
    <property type="match status" value="1"/>
</dbReference>
<organism evidence="2 3">
    <name type="scientific">Methanothrix harundinacea (strain 6Ac)</name>
    <name type="common">Methanosaeta harundinacea</name>
    <dbReference type="NCBI Taxonomy" id="1110509"/>
    <lineage>
        <taxon>Archaea</taxon>
        <taxon>Methanobacteriati</taxon>
        <taxon>Methanobacteriota</taxon>
        <taxon>Stenosarchaea group</taxon>
        <taxon>Methanomicrobia</taxon>
        <taxon>Methanotrichales</taxon>
        <taxon>Methanotrichaceae</taxon>
        <taxon>Methanothrix</taxon>
    </lineage>
</organism>